<feature type="transmembrane region" description="Helical" evidence="10">
    <location>
        <begin position="256"/>
        <end position="277"/>
    </location>
</feature>
<evidence type="ECO:0000313" key="12">
    <source>
        <dbReference type="Proteomes" id="UP000036681"/>
    </source>
</evidence>
<evidence type="ECO:0000256" key="8">
    <source>
        <dbReference type="ARBA" id="ARBA00023180"/>
    </source>
</evidence>
<accession>A0A0M3IMQ0</accession>
<dbReference type="PANTHER" id="PTHR24246">
    <property type="entry name" value="OLFACTORY RECEPTOR AND ADENOSINE RECEPTOR"/>
    <property type="match status" value="1"/>
</dbReference>
<dbReference type="PROSITE" id="PS50262">
    <property type="entry name" value="G_PROTEIN_RECEP_F1_2"/>
    <property type="match status" value="1"/>
</dbReference>
<dbReference type="InterPro" id="IPR000276">
    <property type="entry name" value="GPCR_Rhodpsn"/>
</dbReference>
<feature type="transmembrane region" description="Helical" evidence="10">
    <location>
        <begin position="356"/>
        <end position="375"/>
    </location>
</feature>
<keyword evidence="12" id="KW-1185">Reference proteome</keyword>
<keyword evidence="5" id="KW-0297">G-protein coupled receptor</keyword>
<sequence length="504" mass="58185">MHHLDAVGVLMSIGVPVSRSLSKYDLSGIMVAGLMDTFFSPFLTYHFCALPYQFYKLSHARYKDLYNFFRRQIIQHHTSGPNPEQLMTGSESGITHDSSHLQVHSTPSYLYDGAGFWYTLLIFWIPNGVWVIFPFGVMCMIYSIAEIILSLHISLSNLLVIFVYLQTRHIRTITNTYIFSLALTDFLAGTIGIPSTVYTVITLAPHSFLPCLMVHSILFVLCTISTFHLLAIAIDKYMSICCRNQLLQQTTRYQRALILLSMAWILGALIAILPLFLMQNLSKMRENFHGECHFIDVIDNHYLVYVIFFGTIILPTILIIFCYANIYNHILIDEHQIKYFLCGRERERRIRNRHKLIRILLILVLIYSICLYPLYLLNTLTLFFNEFHSNTTIRLIAVILSHFSCAINPLIYAYGMPSFKQALRQCLKLSTNDKTFQYSTNICSNKTRSISVDTRSTIKTGPLRKISAPVIHNRRQSHMTISQKSSHGRYDFFLLKLTFQPSYI</sequence>
<dbReference type="PRINTS" id="PR00237">
    <property type="entry name" value="GPCRRHODOPSN"/>
</dbReference>
<evidence type="ECO:0000256" key="7">
    <source>
        <dbReference type="ARBA" id="ARBA00023170"/>
    </source>
</evidence>
<evidence type="ECO:0000256" key="3">
    <source>
        <dbReference type="ARBA" id="ARBA00022692"/>
    </source>
</evidence>
<dbReference type="GO" id="GO:0004930">
    <property type="term" value="F:G protein-coupled receptor activity"/>
    <property type="evidence" value="ECO:0007669"/>
    <property type="project" value="UniProtKB-KW"/>
</dbReference>
<evidence type="ECO:0000256" key="9">
    <source>
        <dbReference type="ARBA" id="ARBA00023224"/>
    </source>
</evidence>
<dbReference type="InterPro" id="IPR017452">
    <property type="entry name" value="GPCR_Rhodpsn_7TM"/>
</dbReference>
<dbReference type="PANTHER" id="PTHR24246:SF27">
    <property type="entry name" value="ADENOSINE RECEPTOR, ISOFORM A"/>
    <property type="match status" value="1"/>
</dbReference>
<evidence type="ECO:0000256" key="5">
    <source>
        <dbReference type="ARBA" id="ARBA00023040"/>
    </source>
</evidence>
<reference evidence="13" key="1">
    <citation type="submission" date="2017-02" db="UniProtKB">
        <authorList>
            <consortium name="WormBaseParasite"/>
        </authorList>
    </citation>
    <scope>IDENTIFICATION</scope>
</reference>
<organism evidence="12 13">
    <name type="scientific">Ascaris lumbricoides</name>
    <name type="common">Giant roundworm</name>
    <dbReference type="NCBI Taxonomy" id="6252"/>
    <lineage>
        <taxon>Eukaryota</taxon>
        <taxon>Metazoa</taxon>
        <taxon>Ecdysozoa</taxon>
        <taxon>Nematoda</taxon>
        <taxon>Chromadorea</taxon>
        <taxon>Rhabditida</taxon>
        <taxon>Spirurina</taxon>
        <taxon>Ascaridomorpha</taxon>
        <taxon>Ascaridoidea</taxon>
        <taxon>Ascarididae</taxon>
        <taxon>Ascaris</taxon>
    </lineage>
</organism>
<feature type="transmembrane region" description="Helical" evidence="10">
    <location>
        <begin position="177"/>
        <end position="201"/>
    </location>
</feature>
<keyword evidence="3 10" id="KW-0812">Transmembrane</keyword>
<keyword evidence="4 10" id="KW-1133">Transmembrane helix</keyword>
<feature type="transmembrane region" description="Helical" evidence="10">
    <location>
        <begin position="302"/>
        <end position="326"/>
    </location>
</feature>
<keyword evidence="2" id="KW-1003">Cell membrane</keyword>
<keyword evidence="8" id="KW-0325">Glycoprotein</keyword>
<keyword evidence="9" id="KW-0807">Transducer</keyword>
<dbReference type="WBParaSite" id="ALUE_0002002801-mRNA-1">
    <property type="protein sequence ID" value="ALUE_0002002801-mRNA-1"/>
    <property type="gene ID" value="ALUE_0002002801"/>
</dbReference>
<feature type="transmembrane region" description="Helical" evidence="10">
    <location>
        <begin position="29"/>
        <end position="52"/>
    </location>
</feature>
<protein>
    <submittedName>
        <fullName evidence="13">G_PROTEIN_RECEP_F1_2 domain-containing protein</fullName>
    </submittedName>
</protein>
<evidence type="ECO:0000256" key="1">
    <source>
        <dbReference type="ARBA" id="ARBA00004651"/>
    </source>
</evidence>
<dbReference type="Pfam" id="PF00001">
    <property type="entry name" value="7tm_1"/>
    <property type="match status" value="1"/>
</dbReference>
<name>A0A0M3IMQ0_ASCLU</name>
<dbReference type="Proteomes" id="UP000036681">
    <property type="component" value="Unplaced"/>
</dbReference>
<feature type="domain" description="G-protein coupled receptors family 1 profile" evidence="11">
    <location>
        <begin position="156"/>
        <end position="412"/>
    </location>
</feature>
<feature type="transmembrane region" description="Helical" evidence="10">
    <location>
        <begin position="395"/>
        <end position="415"/>
    </location>
</feature>
<evidence type="ECO:0000256" key="4">
    <source>
        <dbReference type="ARBA" id="ARBA00022989"/>
    </source>
</evidence>
<comment type="subcellular location">
    <subcellularLocation>
        <location evidence="1">Cell membrane</location>
        <topology evidence="1">Multi-pass membrane protein</topology>
    </subcellularLocation>
</comment>
<evidence type="ECO:0000256" key="2">
    <source>
        <dbReference type="ARBA" id="ARBA00022475"/>
    </source>
</evidence>
<dbReference type="SUPFAM" id="SSF81321">
    <property type="entry name" value="Family A G protein-coupled receptor-like"/>
    <property type="match status" value="1"/>
</dbReference>
<evidence type="ECO:0000313" key="13">
    <source>
        <dbReference type="WBParaSite" id="ALUE_0002002801-mRNA-1"/>
    </source>
</evidence>
<dbReference type="AlphaFoldDB" id="A0A0M3IMQ0"/>
<feature type="transmembrane region" description="Helical" evidence="10">
    <location>
        <begin position="115"/>
        <end position="135"/>
    </location>
</feature>
<evidence type="ECO:0000259" key="11">
    <source>
        <dbReference type="PROSITE" id="PS50262"/>
    </source>
</evidence>
<evidence type="ECO:0000256" key="6">
    <source>
        <dbReference type="ARBA" id="ARBA00023136"/>
    </source>
</evidence>
<proteinExistence type="predicted"/>
<keyword evidence="7" id="KW-0675">Receptor</keyword>
<dbReference type="GO" id="GO:0005886">
    <property type="term" value="C:plasma membrane"/>
    <property type="evidence" value="ECO:0007669"/>
    <property type="project" value="UniProtKB-SubCell"/>
</dbReference>
<keyword evidence="6 10" id="KW-0472">Membrane</keyword>
<evidence type="ECO:0000256" key="10">
    <source>
        <dbReference type="SAM" id="Phobius"/>
    </source>
</evidence>
<feature type="transmembrane region" description="Helical" evidence="10">
    <location>
        <begin position="141"/>
        <end position="165"/>
    </location>
</feature>
<feature type="transmembrane region" description="Helical" evidence="10">
    <location>
        <begin position="213"/>
        <end position="235"/>
    </location>
</feature>
<dbReference type="Gene3D" id="1.20.1070.10">
    <property type="entry name" value="Rhodopsin 7-helix transmembrane proteins"/>
    <property type="match status" value="1"/>
</dbReference>